<comment type="caution">
    <text evidence="1">The sequence shown here is derived from an EMBL/GenBank/DDBJ whole genome shotgun (WGS) entry which is preliminary data.</text>
</comment>
<name>A0A218W9E1_PUNGR</name>
<evidence type="ECO:0000313" key="1">
    <source>
        <dbReference type="EMBL" id="OWM69474.1"/>
    </source>
</evidence>
<reference evidence="2" key="1">
    <citation type="journal article" date="2017" name="Plant J.">
        <title>The pomegranate (Punica granatum L.) genome and the genomics of punicalagin biosynthesis.</title>
        <authorList>
            <person name="Qin G."/>
            <person name="Xu C."/>
            <person name="Ming R."/>
            <person name="Tang H."/>
            <person name="Guyot R."/>
            <person name="Kramer E.M."/>
            <person name="Hu Y."/>
            <person name="Yi X."/>
            <person name="Qi Y."/>
            <person name="Xu X."/>
            <person name="Gao Z."/>
            <person name="Pan H."/>
            <person name="Jian J."/>
            <person name="Tian Y."/>
            <person name="Yue Z."/>
            <person name="Xu Y."/>
        </authorList>
    </citation>
    <scope>NUCLEOTIDE SEQUENCE [LARGE SCALE GENOMIC DNA]</scope>
    <source>
        <strain evidence="2">cv. Dabenzi</strain>
    </source>
</reference>
<dbReference type="Proteomes" id="UP000197138">
    <property type="component" value="Unassembled WGS sequence"/>
</dbReference>
<sequence>MTQPWKQDNAKQLSQGFQNQFTQFSSVHRMNRSRRRSDVQVTLPGVWIVDALGSKLGQTAVSK</sequence>
<evidence type="ECO:0000313" key="2">
    <source>
        <dbReference type="Proteomes" id="UP000197138"/>
    </source>
</evidence>
<accession>A0A218W9E1</accession>
<gene>
    <name evidence="1" type="ORF">CDL15_Pgr013935</name>
</gene>
<dbReference type="AlphaFoldDB" id="A0A218W9E1"/>
<proteinExistence type="predicted"/>
<protein>
    <submittedName>
        <fullName evidence="1">Uncharacterized protein</fullName>
    </submittedName>
</protein>
<organism evidence="1 2">
    <name type="scientific">Punica granatum</name>
    <name type="common">Pomegranate</name>
    <dbReference type="NCBI Taxonomy" id="22663"/>
    <lineage>
        <taxon>Eukaryota</taxon>
        <taxon>Viridiplantae</taxon>
        <taxon>Streptophyta</taxon>
        <taxon>Embryophyta</taxon>
        <taxon>Tracheophyta</taxon>
        <taxon>Spermatophyta</taxon>
        <taxon>Magnoliopsida</taxon>
        <taxon>eudicotyledons</taxon>
        <taxon>Gunneridae</taxon>
        <taxon>Pentapetalae</taxon>
        <taxon>rosids</taxon>
        <taxon>malvids</taxon>
        <taxon>Myrtales</taxon>
        <taxon>Lythraceae</taxon>
        <taxon>Punica</taxon>
    </lineage>
</organism>
<dbReference type="EMBL" id="MTKT01004864">
    <property type="protein sequence ID" value="OWM69474.1"/>
    <property type="molecule type" value="Genomic_DNA"/>
</dbReference>